<dbReference type="HOGENOM" id="CLU_2528283_0_0_1"/>
<dbReference type="AlphaFoldDB" id="A0A0C3EUQ2"/>
<reference evidence="1 2" key="1">
    <citation type="submission" date="2014-04" db="EMBL/GenBank/DDBJ databases">
        <authorList>
            <consortium name="DOE Joint Genome Institute"/>
            <person name="Kuo A."/>
            <person name="Tarkka M."/>
            <person name="Buscot F."/>
            <person name="Kohler A."/>
            <person name="Nagy L.G."/>
            <person name="Floudas D."/>
            <person name="Copeland A."/>
            <person name="Barry K.W."/>
            <person name="Cichocki N."/>
            <person name="Veneault-Fourrey C."/>
            <person name="LaButti K."/>
            <person name="Lindquist E.A."/>
            <person name="Lipzen A."/>
            <person name="Lundell T."/>
            <person name="Morin E."/>
            <person name="Murat C."/>
            <person name="Sun H."/>
            <person name="Tunlid A."/>
            <person name="Henrissat B."/>
            <person name="Grigoriev I.V."/>
            <person name="Hibbett D.S."/>
            <person name="Martin F."/>
            <person name="Nordberg H.P."/>
            <person name="Cantor M.N."/>
            <person name="Hua S.X."/>
        </authorList>
    </citation>
    <scope>NUCLEOTIDE SEQUENCE [LARGE SCALE GENOMIC DNA]</scope>
    <source>
        <strain evidence="1 2">F 1598</strain>
    </source>
</reference>
<organism evidence="1 2">
    <name type="scientific">Piloderma croceum (strain F 1598)</name>
    <dbReference type="NCBI Taxonomy" id="765440"/>
    <lineage>
        <taxon>Eukaryota</taxon>
        <taxon>Fungi</taxon>
        <taxon>Dikarya</taxon>
        <taxon>Basidiomycota</taxon>
        <taxon>Agaricomycotina</taxon>
        <taxon>Agaricomycetes</taxon>
        <taxon>Agaricomycetidae</taxon>
        <taxon>Atheliales</taxon>
        <taxon>Atheliaceae</taxon>
        <taxon>Piloderma</taxon>
    </lineage>
</organism>
<evidence type="ECO:0000313" key="1">
    <source>
        <dbReference type="EMBL" id="KIM71769.1"/>
    </source>
</evidence>
<accession>A0A0C3EUQ2</accession>
<proteinExistence type="predicted"/>
<dbReference type="EMBL" id="KN833215">
    <property type="protein sequence ID" value="KIM71769.1"/>
    <property type="molecule type" value="Genomic_DNA"/>
</dbReference>
<keyword evidence="2" id="KW-1185">Reference proteome</keyword>
<evidence type="ECO:0000313" key="2">
    <source>
        <dbReference type="Proteomes" id="UP000054166"/>
    </source>
</evidence>
<dbReference type="InParanoid" id="A0A0C3EUQ2"/>
<reference evidence="2" key="2">
    <citation type="submission" date="2015-01" db="EMBL/GenBank/DDBJ databases">
        <title>Evolutionary Origins and Diversification of the Mycorrhizal Mutualists.</title>
        <authorList>
            <consortium name="DOE Joint Genome Institute"/>
            <consortium name="Mycorrhizal Genomics Consortium"/>
            <person name="Kohler A."/>
            <person name="Kuo A."/>
            <person name="Nagy L.G."/>
            <person name="Floudas D."/>
            <person name="Copeland A."/>
            <person name="Barry K.W."/>
            <person name="Cichocki N."/>
            <person name="Veneault-Fourrey C."/>
            <person name="LaButti K."/>
            <person name="Lindquist E.A."/>
            <person name="Lipzen A."/>
            <person name="Lundell T."/>
            <person name="Morin E."/>
            <person name="Murat C."/>
            <person name="Riley R."/>
            <person name="Ohm R."/>
            <person name="Sun H."/>
            <person name="Tunlid A."/>
            <person name="Henrissat B."/>
            <person name="Grigoriev I.V."/>
            <person name="Hibbett D.S."/>
            <person name="Martin F."/>
        </authorList>
    </citation>
    <scope>NUCLEOTIDE SEQUENCE [LARGE SCALE GENOMIC DNA]</scope>
    <source>
        <strain evidence="2">F 1598</strain>
    </source>
</reference>
<dbReference type="Proteomes" id="UP000054166">
    <property type="component" value="Unassembled WGS sequence"/>
</dbReference>
<sequence>MPAGSVLVDIKIIYDGLEAKESSTINLPLDLDMKITDLNMRLRSILVGLQKYDTFICLNEPRLLVANGRSSYDPRSPRGLCISA</sequence>
<gene>
    <name evidence="1" type="ORF">PILCRDRAFT_16747</name>
</gene>
<protein>
    <submittedName>
        <fullName evidence="1">Uncharacterized protein</fullName>
    </submittedName>
</protein>
<name>A0A0C3EUQ2_PILCF</name>